<dbReference type="Pfam" id="PF09751">
    <property type="entry name" value="Es2"/>
    <property type="match status" value="1"/>
</dbReference>
<dbReference type="InterPro" id="IPR034666">
    <property type="entry name" value="ARPC2/4"/>
</dbReference>
<accession>A0A7J6W929</accession>
<proteinExistence type="inferred from homology"/>
<evidence type="ECO:0000256" key="2">
    <source>
        <dbReference type="ARBA" id="ARBA00007192"/>
    </source>
</evidence>
<sequence length="208" mass="23266">MQKLNLEHLADKLTIVFPTRFNDSTDTVLATSFLQEFVEARRTAGLNNAPPCFWSSSPPPELEGVPTQALSANAGFVTFVIYPRHVEGKKLDITVSSLSTFHAYVSYHVKCSEGEKGEEVKSLEDVKRDRITDGYGTSDQPPSTLDGWKYTAKFLLMYNPSDRGEVALTEEEENYLPSVLTFFKFVQIKNSETGAASNPKSHPQPRQR</sequence>
<evidence type="ECO:0000256" key="5">
    <source>
        <dbReference type="ARBA" id="ARBA00023212"/>
    </source>
</evidence>
<organism evidence="7 8">
    <name type="scientific">Thalictrum thalictroides</name>
    <name type="common">Rue-anemone</name>
    <name type="synonym">Anemone thalictroides</name>
    <dbReference type="NCBI Taxonomy" id="46969"/>
    <lineage>
        <taxon>Eukaryota</taxon>
        <taxon>Viridiplantae</taxon>
        <taxon>Streptophyta</taxon>
        <taxon>Embryophyta</taxon>
        <taxon>Tracheophyta</taxon>
        <taxon>Spermatophyta</taxon>
        <taxon>Magnoliopsida</taxon>
        <taxon>Ranunculales</taxon>
        <taxon>Ranunculaceae</taxon>
        <taxon>Thalictroideae</taxon>
        <taxon>Thalictrum</taxon>
    </lineage>
</organism>
<comment type="function">
    <text evidence="6">Functions as actin-binding component of the Arp2/3 complex which is involved in regulation of actin polymerization and together with an activating nucleation-promoting factor (NPF) mediates the formation of branched actin networks.</text>
</comment>
<comment type="caution">
    <text evidence="7">The sequence shown here is derived from an EMBL/GenBank/DDBJ whole genome shotgun (WGS) entry which is preliminary data.</text>
</comment>
<dbReference type="InterPro" id="IPR007188">
    <property type="entry name" value="ARPC2"/>
</dbReference>
<evidence type="ECO:0000256" key="4">
    <source>
        <dbReference type="ARBA" id="ARBA00023203"/>
    </source>
</evidence>
<keyword evidence="4 6" id="KW-0009">Actin-binding</keyword>
<evidence type="ECO:0000256" key="1">
    <source>
        <dbReference type="ARBA" id="ARBA00004245"/>
    </source>
</evidence>
<dbReference type="PANTHER" id="PTHR12058:SF0">
    <property type="entry name" value="ACTIN-RELATED PROTEIN 2_3 COMPLEX SUBUNIT 2"/>
    <property type="match status" value="1"/>
</dbReference>
<comment type="subcellular location">
    <subcellularLocation>
        <location evidence="1 6">Cytoplasm</location>
        <location evidence="1 6">Cytoskeleton</location>
    </subcellularLocation>
</comment>
<comment type="subunit">
    <text evidence="6">Component of the Arp2/3 complex.</text>
</comment>
<keyword evidence="5 6" id="KW-0206">Cytoskeleton</keyword>
<dbReference type="Gene3D" id="3.30.1460.20">
    <property type="match status" value="1"/>
</dbReference>
<keyword evidence="8" id="KW-1185">Reference proteome</keyword>
<protein>
    <recommendedName>
        <fullName evidence="6">Arp2/3 complex 34 kDa subunit</fullName>
    </recommendedName>
</protein>
<dbReference type="Proteomes" id="UP000554482">
    <property type="component" value="Unassembled WGS sequence"/>
</dbReference>
<keyword evidence="3 6" id="KW-0963">Cytoplasm</keyword>
<evidence type="ECO:0000256" key="6">
    <source>
        <dbReference type="RuleBase" id="RU364015"/>
    </source>
</evidence>
<dbReference type="GO" id="GO:0005885">
    <property type="term" value="C:Arp2/3 protein complex"/>
    <property type="evidence" value="ECO:0007669"/>
    <property type="project" value="InterPro"/>
</dbReference>
<reference evidence="7 8" key="1">
    <citation type="submission" date="2020-06" db="EMBL/GenBank/DDBJ databases">
        <title>Transcriptomic and genomic resources for Thalictrum thalictroides and T. hernandezii: Facilitating candidate gene discovery in an emerging model plant lineage.</title>
        <authorList>
            <person name="Arias T."/>
            <person name="Riano-Pachon D.M."/>
            <person name="Di Stilio V.S."/>
        </authorList>
    </citation>
    <scope>NUCLEOTIDE SEQUENCE [LARGE SCALE GENOMIC DNA]</scope>
    <source>
        <strain evidence="8">cv. WT478/WT964</strain>
        <tissue evidence="7">Leaves</tissue>
    </source>
</reference>
<dbReference type="PANTHER" id="PTHR12058">
    <property type="entry name" value="ARP2/3 COMPLEX 34 KDA SUBUNIT"/>
    <property type="match status" value="1"/>
</dbReference>
<gene>
    <name evidence="7" type="ORF">FRX31_017521</name>
</gene>
<dbReference type="AlphaFoldDB" id="A0A7J6W929"/>
<comment type="similarity">
    <text evidence="2 6">Belongs to the ARPC2 family.</text>
</comment>
<dbReference type="InterPro" id="IPR019148">
    <property type="entry name" value="Nuclear_protein_DGCR14_ESS-2"/>
</dbReference>
<evidence type="ECO:0000313" key="7">
    <source>
        <dbReference type="EMBL" id="KAF5192895.1"/>
    </source>
</evidence>
<dbReference type="OrthoDB" id="148331at2759"/>
<evidence type="ECO:0000256" key="3">
    <source>
        <dbReference type="ARBA" id="ARBA00022490"/>
    </source>
</evidence>
<dbReference type="GO" id="GO:0034314">
    <property type="term" value="P:Arp2/3 complex-mediated actin nucleation"/>
    <property type="evidence" value="ECO:0007669"/>
    <property type="project" value="InterPro"/>
</dbReference>
<name>A0A7J6W929_THATH</name>
<evidence type="ECO:0000313" key="8">
    <source>
        <dbReference type="Proteomes" id="UP000554482"/>
    </source>
</evidence>
<dbReference type="GO" id="GO:0005200">
    <property type="term" value="F:structural constituent of cytoskeleton"/>
    <property type="evidence" value="ECO:0007669"/>
    <property type="project" value="TreeGrafter"/>
</dbReference>
<dbReference type="GO" id="GO:0030041">
    <property type="term" value="P:actin filament polymerization"/>
    <property type="evidence" value="ECO:0007669"/>
    <property type="project" value="InterPro"/>
</dbReference>
<dbReference type="EMBL" id="JABWDY010020778">
    <property type="protein sequence ID" value="KAF5192895.1"/>
    <property type="molecule type" value="Genomic_DNA"/>
</dbReference>
<dbReference type="GO" id="GO:0051015">
    <property type="term" value="F:actin filament binding"/>
    <property type="evidence" value="ECO:0007669"/>
    <property type="project" value="TreeGrafter"/>
</dbReference>
<dbReference type="Pfam" id="PF04045">
    <property type="entry name" value="P34-Arc"/>
    <property type="match status" value="1"/>
</dbReference>
<dbReference type="SUPFAM" id="SSF69645">
    <property type="entry name" value="Arp2/3 complex subunits"/>
    <property type="match status" value="1"/>
</dbReference>